<evidence type="ECO:0000256" key="1">
    <source>
        <dbReference type="SAM" id="SignalP"/>
    </source>
</evidence>
<proteinExistence type="predicted"/>
<name>A0A4Z1PSD2_9PEZI</name>
<feature type="signal peptide" evidence="1">
    <location>
        <begin position="1"/>
        <end position="21"/>
    </location>
</feature>
<gene>
    <name evidence="2" type="ORF">E6O75_ATG03587</name>
</gene>
<dbReference type="PANTHER" id="PTHR35605:SF1">
    <property type="entry name" value="ECP2 EFFECTOR PROTEIN DOMAIN-CONTAINING PROTEIN-RELATED"/>
    <property type="match status" value="1"/>
</dbReference>
<dbReference type="OrthoDB" id="3552888at2759"/>
<evidence type="ECO:0000313" key="2">
    <source>
        <dbReference type="EMBL" id="TID25724.1"/>
    </source>
</evidence>
<dbReference type="PANTHER" id="PTHR35605">
    <property type="entry name" value="ECP2 EFFECTOR PROTEIN DOMAIN-CONTAINING PROTEIN-RELATED"/>
    <property type="match status" value="1"/>
</dbReference>
<comment type="caution">
    <text evidence="2">The sequence shown here is derived from an EMBL/GenBank/DDBJ whole genome shotgun (WGS) entry which is preliminary data.</text>
</comment>
<sequence>MLRSAILTILFGLLLSIQTLASEFASPIPGYGFEHFSWGLEVLPGRRMILNGTIQEAIAQAVHINPKFKFDNTVTAISDVHALNKRKYTNWISKPNCDPPGHRDWGYADFEEITDAARMLADGKGENGHGEALPKGKPKMTPGPGMCGRVSCEGSSAIYWCNDSHDAKELNSYSDIADAAIRIAEFCPPGGGVDKKKTKGQQFTSENWNVIVRADNCCHSELGTWQIC</sequence>
<keyword evidence="3" id="KW-1185">Reference proteome</keyword>
<feature type="chain" id="PRO_5021334852" evidence="1">
    <location>
        <begin position="22"/>
        <end position="228"/>
    </location>
</feature>
<reference evidence="2 3" key="1">
    <citation type="submission" date="2019-04" db="EMBL/GenBank/DDBJ databases">
        <title>High contiguity whole genome sequence and gene annotation resource for two Venturia nashicola isolates.</title>
        <authorList>
            <person name="Prokchorchik M."/>
            <person name="Won K."/>
            <person name="Lee Y."/>
            <person name="Choi E.D."/>
            <person name="Segonzac C."/>
            <person name="Sohn K.H."/>
        </authorList>
    </citation>
    <scope>NUCLEOTIDE SEQUENCE [LARGE SCALE GENOMIC DNA]</scope>
    <source>
        <strain evidence="2 3">PRI2</strain>
    </source>
</reference>
<dbReference type="AlphaFoldDB" id="A0A4Z1PSD2"/>
<organism evidence="2 3">
    <name type="scientific">Venturia nashicola</name>
    <dbReference type="NCBI Taxonomy" id="86259"/>
    <lineage>
        <taxon>Eukaryota</taxon>
        <taxon>Fungi</taxon>
        <taxon>Dikarya</taxon>
        <taxon>Ascomycota</taxon>
        <taxon>Pezizomycotina</taxon>
        <taxon>Dothideomycetes</taxon>
        <taxon>Pleosporomycetidae</taxon>
        <taxon>Venturiales</taxon>
        <taxon>Venturiaceae</taxon>
        <taxon>Venturia</taxon>
    </lineage>
</organism>
<dbReference type="Proteomes" id="UP000298493">
    <property type="component" value="Unassembled WGS sequence"/>
</dbReference>
<accession>A0A4Z1PSD2</accession>
<dbReference type="STRING" id="86259.A0A4Z1PSD2"/>
<dbReference type="EMBL" id="SNSC02000003">
    <property type="protein sequence ID" value="TID25724.1"/>
    <property type="molecule type" value="Genomic_DNA"/>
</dbReference>
<protein>
    <submittedName>
        <fullName evidence="2">Uncharacterized protein</fullName>
    </submittedName>
</protein>
<evidence type="ECO:0000313" key="3">
    <source>
        <dbReference type="Proteomes" id="UP000298493"/>
    </source>
</evidence>
<keyword evidence="1" id="KW-0732">Signal</keyword>